<evidence type="ECO:0000313" key="3">
    <source>
        <dbReference type="Proteomes" id="UP000305948"/>
    </source>
</evidence>
<dbReference type="EMBL" id="ML213507">
    <property type="protein sequence ID" value="TFK53826.1"/>
    <property type="molecule type" value="Genomic_DNA"/>
</dbReference>
<organism evidence="2 3">
    <name type="scientific">Heliocybe sulcata</name>
    <dbReference type="NCBI Taxonomy" id="5364"/>
    <lineage>
        <taxon>Eukaryota</taxon>
        <taxon>Fungi</taxon>
        <taxon>Dikarya</taxon>
        <taxon>Basidiomycota</taxon>
        <taxon>Agaricomycotina</taxon>
        <taxon>Agaricomycetes</taxon>
        <taxon>Gloeophyllales</taxon>
        <taxon>Gloeophyllaceae</taxon>
        <taxon>Heliocybe</taxon>
    </lineage>
</organism>
<evidence type="ECO:0000256" key="1">
    <source>
        <dbReference type="SAM" id="MobiDB-lite"/>
    </source>
</evidence>
<dbReference type="AlphaFoldDB" id="A0A5C3NBL0"/>
<evidence type="ECO:0000313" key="2">
    <source>
        <dbReference type="EMBL" id="TFK53826.1"/>
    </source>
</evidence>
<dbReference type="OrthoDB" id="3360715at2759"/>
<reference evidence="2 3" key="1">
    <citation type="journal article" date="2019" name="Nat. Ecol. Evol.">
        <title>Megaphylogeny resolves global patterns of mushroom evolution.</title>
        <authorList>
            <person name="Varga T."/>
            <person name="Krizsan K."/>
            <person name="Foldi C."/>
            <person name="Dima B."/>
            <person name="Sanchez-Garcia M."/>
            <person name="Sanchez-Ramirez S."/>
            <person name="Szollosi G.J."/>
            <person name="Szarkandi J.G."/>
            <person name="Papp V."/>
            <person name="Albert L."/>
            <person name="Andreopoulos W."/>
            <person name="Angelini C."/>
            <person name="Antonin V."/>
            <person name="Barry K.W."/>
            <person name="Bougher N.L."/>
            <person name="Buchanan P."/>
            <person name="Buyck B."/>
            <person name="Bense V."/>
            <person name="Catcheside P."/>
            <person name="Chovatia M."/>
            <person name="Cooper J."/>
            <person name="Damon W."/>
            <person name="Desjardin D."/>
            <person name="Finy P."/>
            <person name="Geml J."/>
            <person name="Haridas S."/>
            <person name="Hughes K."/>
            <person name="Justo A."/>
            <person name="Karasinski D."/>
            <person name="Kautmanova I."/>
            <person name="Kiss B."/>
            <person name="Kocsube S."/>
            <person name="Kotiranta H."/>
            <person name="LaButti K.M."/>
            <person name="Lechner B.E."/>
            <person name="Liimatainen K."/>
            <person name="Lipzen A."/>
            <person name="Lukacs Z."/>
            <person name="Mihaltcheva S."/>
            <person name="Morgado L.N."/>
            <person name="Niskanen T."/>
            <person name="Noordeloos M.E."/>
            <person name="Ohm R.A."/>
            <person name="Ortiz-Santana B."/>
            <person name="Ovrebo C."/>
            <person name="Racz N."/>
            <person name="Riley R."/>
            <person name="Savchenko A."/>
            <person name="Shiryaev A."/>
            <person name="Soop K."/>
            <person name="Spirin V."/>
            <person name="Szebenyi C."/>
            <person name="Tomsovsky M."/>
            <person name="Tulloss R.E."/>
            <person name="Uehling J."/>
            <person name="Grigoriev I.V."/>
            <person name="Vagvolgyi C."/>
            <person name="Papp T."/>
            <person name="Martin F.M."/>
            <person name="Miettinen O."/>
            <person name="Hibbett D.S."/>
            <person name="Nagy L.G."/>
        </authorList>
    </citation>
    <scope>NUCLEOTIDE SEQUENCE [LARGE SCALE GENOMIC DNA]</scope>
    <source>
        <strain evidence="2 3">OMC1185</strain>
    </source>
</reference>
<proteinExistence type="predicted"/>
<name>A0A5C3NBL0_9AGAM</name>
<sequence>MQLSGDNCPPAFIAFLSVWANTVPEIQNLAPEHQHDLARIICSLPPLAQPTNPNLSRIAADLRAVAIEISQRRSFQERYGGDLQAAIDAGEGPSAPTRKVRASFQPPPAYDPSPSPTTTSPHPSPRSDPGDLPQAPSYAHTHTRTTSTTSNGYLSPAASNTEFIDPKSPISRPPSPSILTPHSPAIELIRETLYASLADVLERQPSIRHLLAVDPPRAYFAAVSFAILEVATTCVTNDGDVLGVLGQTLTLAECPRQLKPFMIELASIGNAAREMEEQDDEDAMRLAARGEDIPPPRLERVRYMLEKGVGHHVRNEREREEGGGGRRSVEGRAVAFANRVNGLALGLTRLRAFRERQGEVFKVLSGEY</sequence>
<feature type="compositionally biased region" description="Polar residues" evidence="1">
    <location>
        <begin position="151"/>
        <end position="162"/>
    </location>
</feature>
<gene>
    <name evidence="2" type="ORF">OE88DRAFT_1656182</name>
</gene>
<keyword evidence="3" id="KW-1185">Reference proteome</keyword>
<dbReference type="Proteomes" id="UP000305948">
    <property type="component" value="Unassembled WGS sequence"/>
</dbReference>
<protein>
    <submittedName>
        <fullName evidence="2">Uncharacterized protein</fullName>
    </submittedName>
</protein>
<accession>A0A5C3NBL0</accession>
<feature type="region of interest" description="Disordered" evidence="1">
    <location>
        <begin position="86"/>
        <end position="179"/>
    </location>
</feature>
<dbReference type="STRING" id="5364.A0A5C3NBL0"/>
<feature type="compositionally biased region" description="Pro residues" evidence="1">
    <location>
        <begin position="105"/>
        <end position="115"/>
    </location>
</feature>